<evidence type="ECO:0000256" key="5">
    <source>
        <dbReference type="ARBA" id="ARBA00022801"/>
    </source>
</evidence>
<dbReference type="EMBL" id="CP065321">
    <property type="protein sequence ID" value="QQR31790.1"/>
    <property type="molecule type" value="Genomic_DNA"/>
</dbReference>
<dbReference type="InterPro" id="IPR033454">
    <property type="entry name" value="RecG_wedge"/>
</dbReference>
<dbReference type="GO" id="GO:0005524">
    <property type="term" value="F:ATP binding"/>
    <property type="evidence" value="ECO:0007669"/>
    <property type="project" value="UniProtKB-KW"/>
</dbReference>
<keyword evidence="9 15" id="KW-0233">DNA recombination</keyword>
<keyword evidence="10 15" id="KW-0234">DNA repair</keyword>
<evidence type="ECO:0000256" key="14">
    <source>
        <dbReference type="ARBA" id="ARBA00048988"/>
    </source>
</evidence>
<dbReference type="EC" id="5.6.2.4" evidence="13 15"/>
<evidence type="ECO:0000256" key="10">
    <source>
        <dbReference type="ARBA" id="ARBA00023204"/>
    </source>
</evidence>
<dbReference type="PROSITE" id="PS51192">
    <property type="entry name" value="HELICASE_ATP_BIND_1"/>
    <property type="match status" value="1"/>
</dbReference>
<accession>A0AA92QY16</accession>
<evidence type="ECO:0000256" key="2">
    <source>
        <dbReference type="ARBA" id="ARBA00017846"/>
    </source>
</evidence>
<keyword evidence="3 15" id="KW-0547">Nucleotide-binding</keyword>
<dbReference type="PANTHER" id="PTHR47964:SF1">
    <property type="entry name" value="ATP-DEPENDENT DNA HELICASE HOMOLOG RECG, CHLOROPLASTIC"/>
    <property type="match status" value="1"/>
</dbReference>
<dbReference type="RefSeq" id="WP_088364481.1">
    <property type="nucleotide sequence ID" value="NZ_CP021422.1"/>
</dbReference>
<comment type="catalytic activity">
    <reaction evidence="14 15">
        <text>ATP + H2O = ADP + phosphate + H(+)</text>
        <dbReference type="Rhea" id="RHEA:13065"/>
        <dbReference type="ChEBI" id="CHEBI:15377"/>
        <dbReference type="ChEBI" id="CHEBI:15378"/>
        <dbReference type="ChEBI" id="CHEBI:30616"/>
        <dbReference type="ChEBI" id="CHEBI:43474"/>
        <dbReference type="ChEBI" id="CHEBI:456216"/>
        <dbReference type="EC" id="5.6.2.4"/>
    </reaction>
</comment>
<feature type="domain" description="Helicase ATP-binding" evidence="16">
    <location>
        <begin position="269"/>
        <end position="429"/>
    </location>
</feature>
<dbReference type="InterPro" id="IPR012340">
    <property type="entry name" value="NA-bd_OB-fold"/>
</dbReference>
<reference evidence="18 19" key="1">
    <citation type="submission" date="2020-11" db="EMBL/GenBank/DDBJ databases">
        <title>Closed and high quality bacterial genomes of the OMM12 community.</title>
        <authorList>
            <person name="Marbouty M."/>
            <person name="Lamy-Besnier Q."/>
            <person name="Debarbieux L."/>
            <person name="Koszul R."/>
        </authorList>
    </citation>
    <scope>NUCLEOTIDE SEQUENCE [LARGE SCALE GENOMIC DNA]</scope>
    <source>
        <strain evidence="18 19">KB18</strain>
    </source>
</reference>
<evidence type="ECO:0000256" key="1">
    <source>
        <dbReference type="ARBA" id="ARBA00007504"/>
    </source>
</evidence>
<dbReference type="Pfam" id="PF19833">
    <property type="entry name" value="RecG_dom3_C"/>
    <property type="match status" value="1"/>
</dbReference>
<dbReference type="Gene3D" id="2.40.50.140">
    <property type="entry name" value="Nucleic acid-binding proteins"/>
    <property type="match status" value="1"/>
</dbReference>
<evidence type="ECO:0000256" key="7">
    <source>
        <dbReference type="ARBA" id="ARBA00022840"/>
    </source>
</evidence>
<keyword evidence="11" id="KW-0413">Isomerase</keyword>
<dbReference type="Proteomes" id="UP000596035">
    <property type="component" value="Chromosome"/>
</dbReference>
<dbReference type="GO" id="GO:0003677">
    <property type="term" value="F:DNA binding"/>
    <property type="evidence" value="ECO:0007669"/>
    <property type="project" value="UniProtKB-KW"/>
</dbReference>
<dbReference type="Pfam" id="PF17191">
    <property type="entry name" value="RecG_wedge"/>
    <property type="match status" value="1"/>
</dbReference>
<keyword evidence="7 15" id="KW-0067">ATP-binding</keyword>
<dbReference type="AlphaFoldDB" id="A0AA92QY16"/>
<evidence type="ECO:0000256" key="11">
    <source>
        <dbReference type="ARBA" id="ARBA00023235"/>
    </source>
</evidence>
<name>A0AA92QY16_9FIRM</name>
<dbReference type="SUPFAM" id="SSF50249">
    <property type="entry name" value="Nucleic acid-binding proteins"/>
    <property type="match status" value="1"/>
</dbReference>
<dbReference type="Pfam" id="PF00271">
    <property type="entry name" value="Helicase_C"/>
    <property type="match status" value="1"/>
</dbReference>
<dbReference type="GO" id="GO:0016787">
    <property type="term" value="F:hydrolase activity"/>
    <property type="evidence" value="ECO:0007669"/>
    <property type="project" value="UniProtKB-KW"/>
</dbReference>
<keyword evidence="8" id="KW-0238">DNA-binding</keyword>
<dbReference type="Gene3D" id="3.40.50.300">
    <property type="entry name" value="P-loop containing nucleotide triphosphate hydrolases"/>
    <property type="match status" value="2"/>
</dbReference>
<dbReference type="InterPro" id="IPR027417">
    <property type="entry name" value="P-loop_NTPase"/>
</dbReference>
<dbReference type="NCBIfam" id="TIGR00643">
    <property type="entry name" value="recG"/>
    <property type="match status" value="1"/>
</dbReference>
<dbReference type="SMART" id="SM00490">
    <property type="entry name" value="HELICc"/>
    <property type="match status" value="1"/>
</dbReference>
<dbReference type="InterPro" id="IPR001650">
    <property type="entry name" value="Helicase_C-like"/>
</dbReference>
<dbReference type="Pfam" id="PF00270">
    <property type="entry name" value="DEAD"/>
    <property type="match status" value="1"/>
</dbReference>
<evidence type="ECO:0000256" key="15">
    <source>
        <dbReference type="RuleBase" id="RU363016"/>
    </source>
</evidence>
<organism evidence="18 19">
    <name type="scientific">Acutalibacter muris</name>
    <dbReference type="NCBI Taxonomy" id="1796620"/>
    <lineage>
        <taxon>Bacteria</taxon>
        <taxon>Bacillati</taxon>
        <taxon>Bacillota</taxon>
        <taxon>Clostridia</taxon>
        <taxon>Eubacteriales</taxon>
        <taxon>Acutalibacteraceae</taxon>
        <taxon>Acutalibacter</taxon>
    </lineage>
</organism>
<evidence type="ECO:0000256" key="9">
    <source>
        <dbReference type="ARBA" id="ARBA00023172"/>
    </source>
</evidence>
<evidence type="ECO:0000259" key="16">
    <source>
        <dbReference type="PROSITE" id="PS51192"/>
    </source>
</evidence>
<sequence>MQPLFDMDIQKLKGVGKKRAELFGKLGAPTVGDLLRLYPRDYQDWSGVTPISDAGTDEVCVVRGEVVAPPTEQRIRGGKLMHRCTVTDGEADMRLTFFNNRYIPGLLKEGETYLFRGRVSYTGRTPAMVSPEFSPEDRSAEIVPIYPATQGLATRSVAQAVKSALALLPDTLEDPLPPEIRERYKLCYLGYALENIHFPRTKEDLEIARRRLVFEEFLVLQLGLMEIKSGNRQENLHPLPGDFPEDFTRLLPFKLTGAQQRAIAEGIKDMSGPATMNRLVQGDVGSGKTAVAAALCWPVIKSGRQAALMAPTEILASQHYKSLSGLLEPAGIRCGLLTGGAGARQRQVREGISSGDIELVIGTHALISEKVEFHKLGLVITDEQHRFGVKQRMALAQKGASPHMLVMSATPIPRTLALMAYGDLDVSVLDELPPGRQEIATYLITPDKRERAFGYVREFLKEGRQGYLICPLIEGDESGMMSLEEYLPRVRAAFPGVAVAALHGKMKPQEKEQAMADFARGDTKLLVATTVVEVGMDVPNAAIMLIENAERYGLSQLHQLRGRIGRGKYQSACILISAAKNPESVERLKVFKSTNDGFTIADADLKLRGPGDFFGQRQHGLPQLKIAGISMDMELLREAQKCARRIYRSGALEGCDYKLLRDEIRRLFEKTGSERIAL</sequence>
<dbReference type="InterPro" id="IPR047112">
    <property type="entry name" value="RecG/Mfd"/>
</dbReference>
<dbReference type="SMART" id="SM00487">
    <property type="entry name" value="DEXDc"/>
    <property type="match status" value="1"/>
</dbReference>
<gene>
    <name evidence="18" type="primary">recG</name>
    <name evidence="18" type="ORF">I5Q82_09110</name>
</gene>
<dbReference type="GO" id="GO:0006310">
    <property type="term" value="P:DNA recombination"/>
    <property type="evidence" value="ECO:0007669"/>
    <property type="project" value="UniProtKB-UniRule"/>
</dbReference>
<dbReference type="PANTHER" id="PTHR47964">
    <property type="entry name" value="ATP-DEPENDENT DNA HELICASE HOMOLOG RECG, CHLOROPLASTIC"/>
    <property type="match status" value="1"/>
</dbReference>
<dbReference type="NCBIfam" id="NF008165">
    <property type="entry name" value="PRK10917.1-3"/>
    <property type="match status" value="1"/>
</dbReference>
<protein>
    <recommendedName>
        <fullName evidence="2 15">ATP-dependent DNA helicase RecG</fullName>
        <ecNumber evidence="13 15">5.6.2.4</ecNumber>
    </recommendedName>
</protein>
<evidence type="ECO:0000256" key="8">
    <source>
        <dbReference type="ARBA" id="ARBA00023125"/>
    </source>
</evidence>
<dbReference type="NCBIfam" id="NF008168">
    <property type="entry name" value="PRK10917.2-2"/>
    <property type="match status" value="1"/>
</dbReference>
<evidence type="ECO:0000256" key="4">
    <source>
        <dbReference type="ARBA" id="ARBA00022763"/>
    </source>
</evidence>
<dbReference type="InterPro" id="IPR004609">
    <property type="entry name" value="ATP-dep_DNA_helicase_RecG"/>
</dbReference>
<dbReference type="InterPro" id="IPR014001">
    <property type="entry name" value="Helicase_ATP-bd"/>
</dbReference>
<evidence type="ECO:0000313" key="18">
    <source>
        <dbReference type="EMBL" id="QQR31790.1"/>
    </source>
</evidence>
<evidence type="ECO:0000256" key="12">
    <source>
        <dbReference type="ARBA" id="ARBA00034617"/>
    </source>
</evidence>
<keyword evidence="5 15" id="KW-0378">Hydrolase</keyword>
<dbReference type="SUPFAM" id="SSF52540">
    <property type="entry name" value="P-loop containing nucleoside triphosphate hydrolases"/>
    <property type="match status" value="2"/>
</dbReference>
<evidence type="ECO:0000256" key="13">
    <source>
        <dbReference type="ARBA" id="ARBA00034808"/>
    </source>
</evidence>
<evidence type="ECO:0000256" key="6">
    <source>
        <dbReference type="ARBA" id="ARBA00022806"/>
    </source>
</evidence>
<dbReference type="InterPro" id="IPR045562">
    <property type="entry name" value="RecG_dom3_C"/>
</dbReference>
<evidence type="ECO:0000313" key="19">
    <source>
        <dbReference type="Proteomes" id="UP000596035"/>
    </source>
</evidence>
<comment type="function">
    <text evidence="15">Plays a critical role in recombination and DNA repair. Helps process Holliday junction intermediates to mature products by catalyzing branch migration. Has replication fork regression activity, unwinds stalled or blocked replication forks to make a HJ that can be resolved. Has a DNA unwinding activity characteristic of a DNA helicase with 3'-5' polarity.</text>
</comment>
<dbReference type="GO" id="GO:0006281">
    <property type="term" value="P:DNA repair"/>
    <property type="evidence" value="ECO:0007669"/>
    <property type="project" value="UniProtKB-UniRule"/>
</dbReference>
<keyword evidence="4 15" id="KW-0227">DNA damage</keyword>
<comment type="similarity">
    <text evidence="1 15">Belongs to the helicase family. RecG subfamily.</text>
</comment>
<dbReference type="CDD" id="cd04488">
    <property type="entry name" value="RecG_wedge_OBF"/>
    <property type="match status" value="1"/>
</dbReference>
<dbReference type="PROSITE" id="PS51194">
    <property type="entry name" value="HELICASE_CTER"/>
    <property type="match status" value="1"/>
</dbReference>
<comment type="catalytic activity">
    <reaction evidence="12 15">
        <text>Couples ATP hydrolysis with the unwinding of duplex DNA by translocating in the 3'-5' direction.</text>
        <dbReference type="EC" id="5.6.2.4"/>
    </reaction>
</comment>
<proteinExistence type="inferred from homology"/>
<dbReference type="InterPro" id="IPR011545">
    <property type="entry name" value="DEAD/DEAH_box_helicase_dom"/>
</dbReference>
<keyword evidence="6 15" id="KW-0347">Helicase</keyword>
<feature type="domain" description="Helicase C-terminal" evidence="17">
    <location>
        <begin position="455"/>
        <end position="606"/>
    </location>
</feature>
<dbReference type="CDD" id="cd17992">
    <property type="entry name" value="DEXHc_RecG"/>
    <property type="match status" value="1"/>
</dbReference>
<evidence type="ECO:0000259" key="17">
    <source>
        <dbReference type="PROSITE" id="PS51194"/>
    </source>
</evidence>
<dbReference type="GO" id="GO:0043138">
    <property type="term" value="F:3'-5' DNA helicase activity"/>
    <property type="evidence" value="ECO:0007669"/>
    <property type="project" value="UniProtKB-EC"/>
</dbReference>
<evidence type="ECO:0000256" key="3">
    <source>
        <dbReference type="ARBA" id="ARBA00022741"/>
    </source>
</evidence>